<dbReference type="AlphaFoldDB" id="A0A1M5SJY9"/>
<dbReference type="GO" id="GO:0016740">
    <property type="term" value="F:transferase activity"/>
    <property type="evidence" value="ECO:0007669"/>
    <property type="project" value="UniProtKB-KW"/>
</dbReference>
<evidence type="ECO:0000259" key="1">
    <source>
        <dbReference type="Pfam" id="PF00535"/>
    </source>
</evidence>
<evidence type="ECO:0000313" key="2">
    <source>
        <dbReference type="EMBL" id="SHH38809.1"/>
    </source>
</evidence>
<protein>
    <submittedName>
        <fullName evidence="2">Glycosyl transferase family 2</fullName>
    </submittedName>
</protein>
<sequence length="307" mass="35299">MNSPLVTILLPVYNGEKTIKATVESLLSQTFTDFELLLGIDGTEDASKDIALAFNDSRIKVIEHPENLGLANNLNKIIKHASPNSQYFAMAEQDDIYVPERLEWQIEVMSNHTDVGLVSGIVEYTGVEKNLMFPGLLLRGEQFPQVEELFKFLYINQLKVVNTCMLWRRSVHEDNSFKFRNTYGNFNVDWDFILRFCLKSKIHGIPKKLVTMNRVIASDSVTASDASGQYKASKALLADMKNEFSQIISERDYKKALKVQHKIELGSYSKPKIVLMSIVNFIKYRDSYFTDYLFKKLKVYFTKNNKD</sequence>
<feature type="domain" description="Glycosyltransferase 2-like" evidence="1">
    <location>
        <begin position="7"/>
        <end position="173"/>
    </location>
</feature>
<evidence type="ECO:0000313" key="3">
    <source>
        <dbReference type="Proteomes" id="UP000184522"/>
    </source>
</evidence>
<name>A0A1M5SJY9_9FLAO</name>
<dbReference type="Proteomes" id="UP000184522">
    <property type="component" value="Unassembled WGS sequence"/>
</dbReference>
<dbReference type="PANTHER" id="PTHR43685:SF11">
    <property type="entry name" value="GLYCOSYLTRANSFERASE TAGX-RELATED"/>
    <property type="match status" value="1"/>
</dbReference>
<keyword evidence="3" id="KW-1185">Reference proteome</keyword>
<reference evidence="3" key="1">
    <citation type="submission" date="2016-11" db="EMBL/GenBank/DDBJ databases">
        <authorList>
            <person name="Varghese N."/>
            <person name="Submissions S."/>
        </authorList>
    </citation>
    <scope>NUCLEOTIDE SEQUENCE [LARGE SCALE GENOMIC DNA]</scope>
    <source>
        <strain evidence="3">DSM 25330</strain>
    </source>
</reference>
<dbReference type="InterPro" id="IPR050834">
    <property type="entry name" value="Glycosyltransf_2"/>
</dbReference>
<dbReference type="STRING" id="1089305.SAMN05444148_1889"/>
<gene>
    <name evidence="2" type="ORF">SAMN05444148_1889</name>
</gene>
<dbReference type="OrthoDB" id="396512at2"/>
<dbReference type="RefSeq" id="WP_073085815.1">
    <property type="nucleotide sequence ID" value="NZ_FQWS01000002.1"/>
</dbReference>
<dbReference type="SUPFAM" id="SSF53448">
    <property type="entry name" value="Nucleotide-diphospho-sugar transferases"/>
    <property type="match status" value="1"/>
</dbReference>
<dbReference type="Gene3D" id="3.90.550.10">
    <property type="entry name" value="Spore Coat Polysaccharide Biosynthesis Protein SpsA, Chain A"/>
    <property type="match status" value="1"/>
</dbReference>
<dbReference type="PANTHER" id="PTHR43685">
    <property type="entry name" value="GLYCOSYLTRANSFERASE"/>
    <property type="match status" value="1"/>
</dbReference>
<organism evidence="2 3">
    <name type="scientific">Winogradskyella jejuensis</name>
    <dbReference type="NCBI Taxonomy" id="1089305"/>
    <lineage>
        <taxon>Bacteria</taxon>
        <taxon>Pseudomonadati</taxon>
        <taxon>Bacteroidota</taxon>
        <taxon>Flavobacteriia</taxon>
        <taxon>Flavobacteriales</taxon>
        <taxon>Flavobacteriaceae</taxon>
        <taxon>Winogradskyella</taxon>
    </lineage>
</organism>
<keyword evidence="2" id="KW-0808">Transferase</keyword>
<dbReference type="InterPro" id="IPR029044">
    <property type="entry name" value="Nucleotide-diphossugar_trans"/>
</dbReference>
<proteinExistence type="predicted"/>
<dbReference type="Pfam" id="PF00535">
    <property type="entry name" value="Glycos_transf_2"/>
    <property type="match status" value="1"/>
</dbReference>
<dbReference type="InterPro" id="IPR001173">
    <property type="entry name" value="Glyco_trans_2-like"/>
</dbReference>
<dbReference type="EMBL" id="FQWS01000002">
    <property type="protein sequence ID" value="SHH38809.1"/>
    <property type="molecule type" value="Genomic_DNA"/>
</dbReference>
<accession>A0A1M5SJY9</accession>